<dbReference type="FunCoup" id="A0A286UXS5">
    <property type="interactions" value="57"/>
</dbReference>
<evidence type="ECO:0000256" key="4">
    <source>
        <dbReference type="ARBA" id="ARBA00022980"/>
    </source>
</evidence>
<comment type="subcellular location">
    <subcellularLocation>
        <location evidence="1">Mitochondrion</location>
    </subcellularLocation>
</comment>
<evidence type="ECO:0000313" key="10">
    <source>
        <dbReference type="EMBL" id="PAV24368.1"/>
    </source>
</evidence>
<evidence type="ECO:0000313" key="11">
    <source>
        <dbReference type="Proteomes" id="UP000217199"/>
    </source>
</evidence>
<dbReference type="Pfam" id="PF00293">
    <property type="entry name" value="NUDIX"/>
    <property type="match status" value="1"/>
</dbReference>
<reference evidence="10 11" key="1">
    <citation type="journal article" date="2017" name="Mol. Ecol.">
        <title>Comparative and population genomic landscape of Phellinus noxius: A hypervariable fungus causing root rot in trees.</title>
        <authorList>
            <person name="Chung C.L."/>
            <person name="Lee T.J."/>
            <person name="Akiba M."/>
            <person name="Lee H.H."/>
            <person name="Kuo T.H."/>
            <person name="Liu D."/>
            <person name="Ke H.M."/>
            <person name="Yokoi T."/>
            <person name="Roa M.B."/>
            <person name="Lu M.J."/>
            <person name="Chang Y.Y."/>
            <person name="Ann P.J."/>
            <person name="Tsai J.N."/>
            <person name="Chen C.Y."/>
            <person name="Tzean S.S."/>
            <person name="Ota Y."/>
            <person name="Hattori T."/>
            <person name="Sahashi N."/>
            <person name="Liou R.F."/>
            <person name="Kikuchi T."/>
            <person name="Tsai I.J."/>
        </authorList>
    </citation>
    <scope>NUCLEOTIDE SEQUENCE [LARGE SCALE GENOMIC DNA]</scope>
    <source>
        <strain evidence="10 11">FFPRI411160</strain>
    </source>
</reference>
<gene>
    <name evidence="10" type="ORF">PNOK_0143600</name>
</gene>
<evidence type="ECO:0000256" key="1">
    <source>
        <dbReference type="ARBA" id="ARBA00004173"/>
    </source>
</evidence>
<comment type="caution">
    <text evidence="10">The sequence shown here is derived from an EMBL/GenBank/DDBJ whole genome shotgun (WGS) entry which is preliminary data.</text>
</comment>
<dbReference type="InterPro" id="IPR021757">
    <property type="entry name" value="Ribosomal_mL46_N"/>
</dbReference>
<evidence type="ECO:0000256" key="3">
    <source>
        <dbReference type="ARBA" id="ARBA00022946"/>
    </source>
</evidence>
<dbReference type="InParanoid" id="A0A286UXS5"/>
<dbReference type="InterPro" id="IPR033650">
    <property type="entry name" value="Ribosomal_mL46_NUDIX"/>
</dbReference>
<evidence type="ECO:0000256" key="6">
    <source>
        <dbReference type="ARBA" id="ARBA00023274"/>
    </source>
</evidence>
<comment type="similarity">
    <text evidence="2">Belongs to the mitochondrion-specific ribosomal protein mL46 family.</text>
</comment>
<protein>
    <recommendedName>
        <fullName evidence="7">Large ribosomal subunit protein mL46</fullName>
    </recommendedName>
</protein>
<dbReference type="InterPro" id="IPR000086">
    <property type="entry name" value="NUDIX_hydrolase_dom"/>
</dbReference>
<dbReference type="CDD" id="cd04661">
    <property type="entry name" value="NUDIX_MRP_L46"/>
    <property type="match status" value="1"/>
</dbReference>
<dbReference type="InterPro" id="IPR015797">
    <property type="entry name" value="NUDIX_hydrolase-like_dom_sf"/>
</dbReference>
<dbReference type="PANTHER" id="PTHR13124:SF12">
    <property type="entry name" value="LARGE RIBOSOMAL SUBUNIT PROTEIN ML46"/>
    <property type="match status" value="1"/>
</dbReference>
<proteinExistence type="inferred from homology"/>
<organism evidence="10 11">
    <name type="scientific">Pyrrhoderma noxium</name>
    <dbReference type="NCBI Taxonomy" id="2282107"/>
    <lineage>
        <taxon>Eukaryota</taxon>
        <taxon>Fungi</taxon>
        <taxon>Dikarya</taxon>
        <taxon>Basidiomycota</taxon>
        <taxon>Agaricomycotina</taxon>
        <taxon>Agaricomycetes</taxon>
        <taxon>Hymenochaetales</taxon>
        <taxon>Hymenochaetaceae</taxon>
        <taxon>Pyrrhoderma</taxon>
    </lineage>
</organism>
<evidence type="ECO:0000256" key="5">
    <source>
        <dbReference type="ARBA" id="ARBA00023128"/>
    </source>
</evidence>
<feature type="region of interest" description="Disordered" evidence="8">
    <location>
        <begin position="121"/>
        <end position="148"/>
    </location>
</feature>
<dbReference type="EMBL" id="NBII01000001">
    <property type="protein sequence ID" value="PAV24368.1"/>
    <property type="molecule type" value="Genomic_DNA"/>
</dbReference>
<keyword evidence="11" id="KW-1185">Reference proteome</keyword>
<dbReference type="Proteomes" id="UP000217199">
    <property type="component" value="Unassembled WGS sequence"/>
</dbReference>
<dbReference type="InterPro" id="IPR040008">
    <property type="entry name" value="Ribosomal_mL46"/>
</dbReference>
<dbReference type="STRING" id="2282107.A0A286UXS5"/>
<feature type="compositionally biased region" description="Basic and acidic residues" evidence="8">
    <location>
        <begin position="132"/>
        <end position="148"/>
    </location>
</feature>
<evidence type="ECO:0000256" key="8">
    <source>
        <dbReference type="SAM" id="MobiDB-lite"/>
    </source>
</evidence>
<name>A0A286UXS5_9AGAM</name>
<keyword evidence="6" id="KW-0687">Ribonucleoprotein</keyword>
<dbReference type="PROSITE" id="PS51462">
    <property type="entry name" value="NUDIX"/>
    <property type="match status" value="1"/>
</dbReference>
<keyword evidence="4" id="KW-0689">Ribosomal protein</keyword>
<dbReference type="OrthoDB" id="414075at2759"/>
<dbReference type="Pfam" id="PF11788">
    <property type="entry name" value="MRP-L46"/>
    <property type="match status" value="1"/>
</dbReference>
<dbReference type="SUPFAM" id="SSF55811">
    <property type="entry name" value="Nudix"/>
    <property type="match status" value="1"/>
</dbReference>
<dbReference type="Gene3D" id="3.90.79.10">
    <property type="entry name" value="Nucleoside Triphosphate Pyrophosphohydrolase"/>
    <property type="match status" value="1"/>
</dbReference>
<dbReference type="GO" id="GO:0003735">
    <property type="term" value="F:structural constituent of ribosome"/>
    <property type="evidence" value="ECO:0007669"/>
    <property type="project" value="InterPro"/>
</dbReference>
<dbReference type="AlphaFoldDB" id="A0A286UXS5"/>
<sequence length="277" mass="32202">MSSAFLSQCQRQVLHNAGFAKSFAKRSFATVTDAPKPHRLAAGILLNRSPILTRTPTKFEQEFFKYQQRIQRALFNPFPHEFYFKQGSVLEAQFNQEEIKRERKAFGDAFVKNMEDKSSLLLNIETSGEEDEKPRPRKSEADEKGDIKSLDRHGQRNLYLLVKGQPEDKYEWRFPKGYVESGEFLHEAAKRDLQAECGPDMNTWVVGKKPVGLFEYEYAKPDPQFQGEKVFFYKAHIFAGQAKAEKITDFAWLTKEEIESRVDKEYWNGTKDMLSDF</sequence>
<dbReference type="FunFam" id="3.90.79.10:FF:000018">
    <property type="entry name" value="39S ribosomal protein L46, mitochondrial"/>
    <property type="match status" value="1"/>
</dbReference>
<dbReference type="PANTHER" id="PTHR13124">
    <property type="entry name" value="39S RIBOSOMAL PROTEIN L46, MITOCHONDRIAL PRECURSOR-RELATED"/>
    <property type="match status" value="1"/>
</dbReference>
<dbReference type="GO" id="GO:0005762">
    <property type="term" value="C:mitochondrial large ribosomal subunit"/>
    <property type="evidence" value="ECO:0007669"/>
    <property type="project" value="TreeGrafter"/>
</dbReference>
<feature type="domain" description="Nudix hydrolase" evidence="9">
    <location>
        <begin position="37"/>
        <end position="275"/>
    </location>
</feature>
<keyword evidence="3" id="KW-0809">Transit peptide</keyword>
<evidence type="ECO:0000259" key="9">
    <source>
        <dbReference type="PROSITE" id="PS51462"/>
    </source>
</evidence>
<evidence type="ECO:0000256" key="7">
    <source>
        <dbReference type="ARBA" id="ARBA00035190"/>
    </source>
</evidence>
<keyword evidence="5" id="KW-0496">Mitochondrion</keyword>
<evidence type="ECO:0000256" key="2">
    <source>
        <dbReference type="ARBA" id="ARBA00009070"/>
    </source>
</evidence>
<dbReference type="GO" id="GO:0005743">
    <property type="term" value="C:mitochondrial inner membrane"/>
    <property type="evidence" value="ECO:0007669"/>
    <property type="project" value="UniProtKB-ARBA"/>
</dbReference>
<accession>A0A286UXS5</accession>